<proteinExistence type="predicted"/>
<gene>
    <name evidence="1" type="ORF">SDC9_208388</name>
</gene>
<accession>A0A645JBE1</accession>
<dbReference type="AlphaFoldDB" id="A0A645JBE1"/>
<comment type="caution">
    <text evidence="1">The sequence shown here is derived from an EMBL/GenBank/DDBJ whole genome shotgun (WGS) entry which is preliminary data.</text>
</comment>
<dbReference type="EMBL" id="VSSQ01136222">
    <property type="protein sequence ID" value="MPN60657.1"/>
    <property type="molecule type" value="Genomic_DNA"/>
</dbReference>
<protein>
    <submittedName>
        <fullName evidence="1">Uncharacterized protein</fullName>
    </submittedName>
</protein>
<evidence type="ECO:0000313" key="1">
    <source>
        <dbReference type="EMBL" id="MPN60657.1"/>
    </source>
</evidence>
<reference evidence="1" key="1">
    <citation type="submission" date="2019-08" db="EMBL/GenBank/DDBJ databases">
        <authorList>
            <person name="Kucharzyk K."/>
            <person name="Murdoch R.W."/>
            <person name="Higgins S."/>
            <person name="Loffler F."/>
        </authorList>
    </citation>
    <scope>NUCLEOTIDE SEQUENCE</scope>
</reference>
<name>A0A645JBE1_9ZZZZ</name>
<organism evidence="1">
    <name type="scientific">bioreactor metagenome</name>
    <dbReference type="NCBI Taxonomy" id="1076179"/>
    <lineage>
        <taxon>unclassified sequences</taxon>
        <taxon>metagenomes</taxon>
        <taxon>ecological metagenomes</taxon>
    </lineage>
</organism>
<sequence>MARATIKEARIEAGTYMITHPKVFFKDSKNTGSLKSVL</sequence>